<dbReference type="Gene3D" id="3.40.50.720">
    <property type="entry name" value="NAD(P)-binding Rossmann-like Domain"/>
    <property type="match status" value="1"/>
</dbReference>
<comment type="similarity">
    <text evidence="1">Belongs to the short-chain dehydrogenases/reductases (SDR) family.</text>
</comment>
<comment type="caution">
    <text evidence="4">The sequence shown here is derived from an EMBL/GenBank/DDBJ whole genome shotgun (WGS) entry which is preliminary data.</text>
</comment>
<dbReference type="PRINTS" id="PR00081">
    <property type="entry name" value="GDHRDH"/>
</dbReference>
<dbReference type="SUPFAM" id="SSF51735">
    <property type="entry name" value="NAD(P)-binding Rossmann-fold domains"/>
    <property type="match status" value="1"/>
</dbReference>
<feature type="domain" description="Ketoreductase" evidence="3">
    <location>
        <begin position="14"/>
        <end position="193"/>
    </location>
</feature>
<dbReference type="CDD" id="cd05233">
    <property type="entry name" value="SDR_c"/>
    <property type="match status" value="1"/>
</dbReference>
<dbReference type="PANTHER" id="PTHR43639:SF1">
    <property type="entry name" value="SHORT-CHAIN DEHYDROGENASE_REDUCTASE FAMILY PROTEIN"/>
    <property type="match status" value="1"/>
</dbReference>
<dbReference type="PANTHER" id="PTHR43639">
    <property type="entry name" value="OXIDOREDUCTASE, SHORT-CHAIN DEHYDROGENASE/REDUCTASE FAMILY (AFU_ORTHOLOGUE AFUA_5G02870)"/>
    <property type="match status" value="1"/>
</dbReference>
<gene>
    <name evidence="4" type="ORF">ACFPK2_05140</name>
</gene>
<evidence type="ECO:0000313" key="4">
    <source>
        <dbReference type="EMBL" id="MFC5292375.1"/>
    </source>
</evidence>
<proteinExistence type="inferred from homology"/>
<keyword evidence="2 4" id="KW-0560">Oxidoreductase</keyword>
<organism evidence="4 5">
    <name type="scientific">Bosea minatitlanensis</name>
    <dbReference type="NCBI Taxonomy" id="128782"/>
    <lineage>
        <taxon>Bacteria</taxon>
        <taxon>Pseudomonadati</taxon>
        <taxon>Pseudomonadota</taxon>
        <taxon>Alphaproteobacteria</taxon>
        <taxon>Hyphomicrobiales</taxon>
        <taxon>Boseaceae</taxon>
        <taxon>Bosea</taxon>
    </lineage>
</organism>
<dbReference type="EMBL" id="JBHSLI010000001">
    <property type="protein sequence ID" value="MFC5292375.1"/>
    <property type="molecule type" value="Genomic_DNA"/>
</dbReference>
<reference evidence="5" key="1">
    <citation type="journal article" date="2019" name="Int. J. Syst. Evol. Microbiol.">
        <title>The Global Catalogue of Microorganisms (GCM) 10K type strain sequencing project: providing services to taxonomists for standard genome sequencing and annotation.</title>
        <authorList>
            <consortium name="The Broad Institute Genomics Platform"/>
            <consortium name="The Broad Institute Genome Sequencing Center for Infectious Disease"/>
            <person name="Wu L."/>
            <person name="Ma J."/>
        </authorList>
    </citation>
    <scope>NUCLEOTIDE SEQUENCE [LARGE SCALE GENOMIC DNA]</scope>
    <source>
        <strain evidence="5">CGMCC 1.15643</strain>
    </source>
</reference>
<dbReference type="SMART" id="SM00822">
    <property type="entry name" value="PKS_KR"/>
    <property type="match status" value="1"/>
</dbReference>
<dbReference type="InterPro" id="IPR036291">
    <property type="entry name" value="NAD(P)-bd_dom_sf"/>
</dbReference>
<dbReference type="Pfam" id="PF13561">
    <property type="entry name" value="adh_short_C2"/>
    <property type="match status" value="1"/>
</dbReference>
<dbReference type="PRINTS" id="PR00080">
    <property type="entry name" value="SDRFAMILY"/>
</dbReference>
<sequence length="272" mass="28587">MSAQREAWLDFSGKTCVVTGAGGGIGQEIAVSFAASGAKVVVLDHSREGAEATEKMILDLGGTAISTVADVTDAASIDRAVERTKTAFGDCDILVNNAGILRFGPLESVAPETWDQTIAVNVKGYLLCAQRFGERMRQRRSGTVVNVASIAATEPHPYCGSYSVSKAAVVMLTQQLALEWGPSGVTVNAVSPGFIPTPLNTAFYAVPGVTEQRSKLVPLRSLGSTRDVANSVMFLASGFARYVNGHNLVVDGGLSHTSMIHVPRPGYDDGGR</sequence>
<dbReference type="GO" id="GO:0016491">
    <property type="term" value="F:oxidoreductase activity"/>
    <property type="evidence" value="ECO:0007669"/>
    <property type="project" value="UniProtKB-KW"/>
</dbReference>
<keyword evidence="5" id="KW-1185">Reference proteome</keyword>
<dbReference type="RefSeq" id="WP_158446482.1">
    <property type="nucleotide sequence ID" value="NZ_JAOAOS010000001.1"/>
</dbReference>
<evidence type="ECO:0000313" key="5">
    <source>
        <dbReference type="Proteomes" id="UP001595976"/>
    </source>
</evidence>
<evidence type="ECO:0000256" key="1">
    <source>
        <dbReference type="ARBA" id="ARBA00006484"/>
    </source>
</evidence>
<dbReference type="EC" id="1.1.1.-" evidence="4"/>
<protein>
    <submittedName>
        <fullName evidence="4">SDR family NAD(P)-dependent oxidoreductase</fullName>
        <ecNumber evidence="4">1.1.1.-</ecNumber>
    </submittedName>
</protein>
<dbReference type="PROSITE" id="PS00061">
    <property type="entry name" value="ADH_SHORT"/>
    <property type="match status" value="1"/>
</dbReference>
<evidence type="ECO:0000256" key="2">
    <source>
        <dbReference type="ARBA" id="ARBA00023002"/>
    </source>
</evidence>
<dbReference type="InterPro" id="IPR020904">
    <property type="entry name" value="Sc_DH/Rdtase_CS"/>
</dbReference>
<dbReference type="InterPro" id="IPR057326">
    <property type="entry name" value="KR_dom"/>
</dbReference>
<accession>A0ABW0F1G2</accession>
<evidence type="ECO:0000259" key="3">
    <source>
        <dbReference type="SMART" id="SM00822"/>
    </source>
</evidence>
<dbReference type="InterPro" id="IPR002347">
    <property type="entry name" value="SDR_fam"/>
</dbReference>
<dbReference type="NCBIfam" id="NF005559">
    <property type="entry name" value="PRK07231.1"/>
    <property type="match status" value="1"/>
</dbReference>
<name>A0ABW0F1G2_9HYPH</name>
<dbReference type="Proteomes" id="UP001595976">
    <property type="component" value="Unassembled WGS sequence"/>
</dbReference>